<accession>A0A1W5D801</accession>
<protein>
    <submittedName>
        <fullName evidence="2">Uncharacterized protein</fullName>
    </submittedName>
</protein>
<sequence>MASYTFNQPVISDDVAAFLQEAKLLSGVFDGKRKISTAMISPPSTIPSASSSFTSTKISSSSFSATYTTQEIDEVEIPVMLQSVESYEFLGFNHRAAQALWQLYVSQPHDMQADFFDFVKWHVRDPLKADASSGHDDWIACMTTLGICQKLQSALLLPEYSDLRGTASCKFWLLDAMEMSYRVLQELDSDLRTKRAHIQQGRKPLQKVFSGRLKAESFSSIPSLASPAGRNEGGATTSDRPTSSIPPSIEEIRGKSGSQIATVSDAPVSLDRHTMLWGAGHRSRHEEFYDEGTGKVDIGAIAASPGDFSGRAKVTYFTPQRNVADRYAQWQKHKVALANITVLQVAVPWAFVEGLNMEHLWFGDCWKEVVWWSRRGSELPKELENLEEKDLFIGHIATGKDSNFIAFSSPDLIKEDAVLTVKVNGEEEKAIQWTFRGRKVEKAFNRHCHGKVWLHQLGTLCTPKQSV</sequence>
<evidence type="ECO:0000313" key="3">
    <source>
        <dbReference type="Proteomes" id="UP000192927"/>
    </source>
</evidence>
<evidence type="ECO:0000256" key="1">
    <source>
        <dbReference type="SAM" id="MobiDB-lite"/>
    </source>
</evidence>
<feature type="region of interest" description="Disordered" evidence="1">
    <location>
        <begin position="220"/>
        <end position="258"/>
    </location>
</feature>
<evidence type="ECO:0000313" key="2">
    <source>
        <dbReference type="EMBL" id="SLM39052.1"/>
    </source>
</evidence>
<organism evidence="2 3">
    <name type="scientific">Lasallia pustulata</name>
    <dbReference type="NCBI Taxonomy" id="136370"/>
    <lineage>
        <taxon>Eukaryota</taxon>
        <taxon>Fungi</taxon>
        <taxon>Dikarya</taxon>
        <taxon>Ascomycota</taxon>
        <taxon>Pezizomycotina</taxon>
        <taxon>Lecanoromycetes</taxon>
        <taxon>OSLEUM clade</taxon>
        <taxon>Umbilicariomycetidae</taxon>
        <taxon>Umbilicariales</taxon>
        <taxon>Umbilicariaceae</taxon>
        <taxon>Lasallia</taxon>
    </lineage>
</organism>
<dbReference type="EMBL" id="FWEW01003236">
    <property type="protein sequence ID" value="SLM39052.1"/>
    <property type="molecule type" value="Genomic_DNA"/>
</dbReference>
<dbReference type="AlphaFoldDB" id="A0A1W5D801"/>
<keyword evidence="3" id="KW-1185">Reference proteome</keyword>
<proteinExistence type="predicted"/>
<dbReference type="Proteomes" id="UP000192927">
    <property type="component" value="Unassembled WGS sequence"/>
</dbReference>
<feature type="compositionally biased region" description="Polar residues" evidence="1">
    <location>
        <begin position="234"/>
        <end position="246"/>
    </location>
</feature>
<reference evidence="3" key="1">
    <citation type="submission" date="2017-03" db="EMBL/GenBank/DDBJ databases">
        <authorList>
            <person name="Sharma R."/>
            <person name="Thines M."/>
        </authorList>
    </citation>
    <scope>NUCLEOTIDE SEQUENCE [LARGE SCALE GENOMIC DNA]</scope>
</reference>
<name>A0A1W5D801_9LECA</name>